<dbReference type="EMBL" id="JTDE01000809">
    <property type="protein sequence ID" value="KAF7260309.1"/>
    <property type="molecule type" value="Genomic_DNA"/>
</dbReference>
<organism evidence="18 19">
    <name type="scientific">Paragonimus skrjabini miyazakii</name>
    <dbReference type="NCBI Taxonomy" id="59628"/>
    <lineage>
        <taxon>Eukaryota</taxon>
        <taxon>Metazoa</taxon>
        <taxon>Spiralia</taxon>
        <taxon>Lophotrochozoa</taxon>
        <taxon>Platyhelminthes</taxon>
        <taxon>Trematoda</taxon>
        <taxon>Digenea</taxon>
        <taxon>Plagiorchiida</taxon>
        <taxon>Troglotremata</taxon>
        <taxon>Troglotrematidae</taxon>
        <taxon>Paragonimus</taxon>
    </lineage>
</organism>
<comment type="similarity">
    <text evidence="4 16">Belongs to the glycosyltransferase 2 family. GalNAc-T subfamily.</text>
</comment>
<dbReference type="CDD" id="cd23433">
    <property type="entry name" value="beta-trefoil_Ricin_GALNT1-like"/>
    <property type="match status" value="1"/>
</dbReference>
<dbReference type="PANTHER" id="PTHR11675">
    <property type="entry name" value="N-ACETYLGALACTOSAMINYLTRANSFERASE"/>
    <property type="match status" value="1"/>
</dbReference>
<dbReference type="InterPro" id="IPR035992">
    <property type="entry name" value="Ricin_B-like_lectins"/>
</dbReference>
<comment type="cofactor">
    <cofactor evidence="1 16">
        <name>Mn(2+)</name>
        <dbReference type="ChEBI" id="CHEBI:29035"/>
    </cofactor>
</comment>
<evidence type="ECO:0000256" key="2">
    <source>
        <dbReference type="ARBA" id="ARBA00004323"/>
    </source>
</evidence>
<sequence length="558" mass="62912">MWFKKTLVLKIGLLICTVWLSIQLILYNFFDQHTWGWFRWAEKITGPTMTGSTGFGDMGRAVNLPSKLQADAQATFSKHQFNLVVSDLIGLKRNLPNYRDARCTNLEPSSKLTAWKTSIIIVFHNEAWSTLLRTVHSVIDRTPRALLEEIILVDDASTDGQLGSKLDDYVSRLEVPCHVERMGTRSGLVKARLKGAEVSKGKTLTFLDAHCEATDGWLEPLLEQIALDSRRVVCPIIDVINENTFEYVSGSATTWGIFDWSLSFHWGPVSKRERTRTNDDPNVPLRTPSMAGGLFTISRDYFYKIGSYDKGMIVWGGENVEMSIRIWQCGGELLIAPCSRVGHVFRKVSPYYWPGGVTHVLSVNSLRTALVWLDEYKEFYLRSNPDALKNDYGDISERQELRKMLGCKSFRWYLETVHPESLFPFDYLGLGEVRHESSGFCLDTVGEPVNKPLGLSACHGRGGNQLFTWTAKGELQASIGCVDGAPGAQAQLMFRGCTRKIDGSQVFKYEDKKLIHRTTAMCLTVVTTNNVRRPALAVCQDSSDFYWSIPRTNSIPIF</sequence>
<accession>A0A8S9YYU7</accession>
<keyword evidence="15 16" id="KW-0464">Manganese</keyword>
<feature type="domain" description="Ricin B lectin" evidence="17">
    <location>
        <begin position="431"/>
        <end position="550"/>
    </location>
</feature>
<keyword evidence="7 16" id="KW-0812">Transmembrane</keyword>
<dbReference type="Gene3D" id="2.80.10.50">
    <property type="match status" value="1"/>
</dbReference>
<evidence type="ECO:0000256" key="8">
    <source>
        <dbReference type="ARBA" id="ARBA00022723"/>
    </source>
</evidence>
<evidence type="ECO:0000313" key="18">
    <source>
        <dbReference type="EMBL" id="KAF7260309.1"/>
    </source>
</evidence>
<evidence type="ECO:0000256" key="10">
    <source>
        <dbReference type="ARBA" id="ARBA00022968"/>
    </source>
</evidence>
<protein>
    <recommendedName>
        <fullName evidence="16">Polypeptide N-acetylgalactosaminyltransferase</fullName>
        <ecNumber evidence="16">2.4.1.-</ecNumber>
    </recommendedName>
    <alternativeName>
        <fullName evidence="16">Protein-UDP acetylgalactosaminyltransferase</fullName>
    </alternativeName>
</protein>
<evidence type="ECO:0000313" key="19">
    <source>
        <dbReference type="Proteomes" id="UP000822476"/>
    </source>
</evidence>
<dbReference type="GO" id="GO:0004653">
    <property type="term" value="F:polypeptide N-acetylgalactosaminyltransferase activity"/>
    <property type="evidence" value="ECO:0007669"/>
    <property type="project" value="TreeGrafter"/>
</dbReference>
<dbReference type="InterPro" id="IPR001173">
    <property type="entry name" value="Glyco_trans_2-like"/>
</dbReference>
<dbReference type="FunFam" id="3.90.550.10:FF:000021">
    <property type="entry name" value="Polypeptide N-acetylgalactosaminyltransferase"/>
    <property type="match status" value="1"/>
</dbReference>
<dbReference type="SMART" id="SM00458">
    <property type="entry name" value="RICIN"/>
    <property type="match status" value="1"/>
</dbReference>
<gene>
    <name evidence="18" type="ORF">EG68_02503</name>
</gene>
<keyword evidence="8" id="KW-0479">Metal-binding</keyword>
<dbReference type="OrthoDB" id="330637at2759"/>
<name>A0A8S9YYU7_9TREM</name>
<dbReference type="SUPFAM" id="SSF53448">
    <property type="entry name" value="Nucleotide-diphospho-sugar transferases"/>
    <property type="match status" value="1"/>
</dbReference>
<dbReference type="GO" id="GO:0006493">
    <property type="term" value="P:protein O-linked glycosylation"/>
    <property type="evidence" value="ECO:0007669"/>
    <property type="project" value="TreeGrafter"/>
</dbReference>
<dbReference type="AlphaFoldDB" id="A0A8S9YYU7"/>
<keyword evidence="9 16" id="KW-0430">Lectin</keyword>
<dbReference type="EC" id="2.4.1.-" evidence="16"/>
<dbReference type="InterPro" id="IPR029044">
    <property type="entry name" value="Nucleotide-diphossugar_trans"/>
</dbReference>
<proteinExistence type="inferred from homology"/>
<evidence type="ECO:0000256" key="4">
    <source>
        <dbReference type="ARBA" id="ARBA00005680"/>
    </source>
</evidence>
<evidence type="ECO:0000256" key="7">
    <source>
        <dbReference type="ARBA" id="ARBA00022692"/>
    </source>
</evidence>
<comment type="caution">
    <text evidence="18">The sequence shown here is derived from an EMBL/GenBank/DDBJ whole genome shotgun (WGS) entry which is preliminary data.</text>
</comment>
<evidence type="ECO:0000256" key="6">
    <source>
        <dbReference type="ARBA" id="ARBA00022679"/>
    </source>
</evidence>
<keyword evidence="6 16" id="KW-0808">Transferase</keyword>
<evidence type="ECO:0000256" key="3">
    <source>
        <dbReference type="ARBA" id="ARBA00004922"/>
    </source>
</evidence>
<dbReference type="Gene3D" id="3.90.550.10">
    <property type="entry name" value="Spore Coat Polysaccharide Biosynthesis Protein SpsA, Chain A"/>
    <property type="match status" value="1"/>
</dbReference>
<keyword evidence="12 16" id="KW-0333">Golgi apparatus</keyword>
<dbReference type="Pfam" id="PF00535">
    <property type="entry name" value="Glycos_transf_2"/>
    <property type="match status" value="1"/>
</dbReference>
<dbReference type="InterPro" id="IPR000772">
    <property type="entry name" value="Ricin_B_lectin"/>
</dbReference>
<evidence type="ECO:0000256" key="14">
    <source>
        <dbReference type="ARBA" id="ARBA00023157"/>
    </source>
</evidence>
<evidence type="ECO:0000256" key="12">
    <source>
        <dbReference type="ARBA" id="ARBA00023034"/>
    </source>
</evidence>
<evidence type="ECO:0000256" key="5">
    <source>
        <dbReference type="ARBA" id="ARBA00022676"/>
    </source>
</evidence>
<dbReference type="PROSITE" id="PS50231">
    <property type="entry name" value="RICIN_B_LECTIN"/>
    <property type="match status" value="1"/>
</dbReference>
<dbReference type="Pfam" id="PF00652">
    <property type="entry name" value="Ricin_B_lectin"/>
    <property type="match status" value="1"/>
</dbReference>
<evidence type="ECO:0000256" key="13">
    <source>
        <dbReference type="ARBA" id="ARBA00023136"/>
    </source>
</evidence>
<comment type="subcellular location">
    <subcellularLocation>
        <location evidence="2 16">Golgi apparatus membrane</location>
        <topology evidence="2 16">Single-pass type II membrane protein</topology>
    </subcellularLocation>
</comment>
<feature type="transmembrane region" description="Helical" evidence="16">
    <location>
        <begin position="7"/>
        <end position="30"/>
    </location>
</feature>
<dbReference type="CDD" id="cd02510">
    <property type="entry name" value="pp-GalNAc-T"/>
    <property type="match status" value="1"/>
</dbReference>
<keyword evidence="10" id="KW-0735">Signal-anchor</keyword>
<dbReference type="GO" id="GO:0030246">
    <property type="term" value="F:carbohydrate binding"/>
    <property type="evidence" value="ECO:0007669"/>
    <property type="project" value="UniProtKB-KW"/>
</dbReference>
<keyword evidence="13 16" id="KW-0472">Membrane</keyword>
<reference evidence="18" key="1">
    <citation type="submission" date="2019-07" db="EMBL/GenBank/DDBJ databases">
        <title>Annotation for the trematode Paragonimus miyazaki's.</title>
        <authorList>
            <person name="Choi Y.-J."/>
        </authorList>
    </citation>
    <scope>NUCLEOTIDE SEQUENCE</scope>
    <source>
        <strain evidence="18">Japan</strain>
    </source>
</reference>
<evidence type="ECO:0000259" key="17">
    <source>
        <dbReference type="SMART" id="SM00458"/>
    </source>
</evidence>
<keyword evidence="5 16" id="KW-0328">Glycosyltransferase</keyword>
<dbReference type="InterPro" id="IPR045885">
    <property type="entry name" value="GalNAc-T"/>
</dbReference>
<dbReference type="GO" id="GO:0000139">
    <property type="term" value="C:Golgi membrane"/>
    <property type="evidence" value="ECO:0007669"/>
    <property type="project" value="UniProtKB-SubCell"/>
</dbReference>
<dbReference type="Proteomes" id="UP000822476">
    <property type="component" value="Unassembled WGS sequence"/>
</dbReference>
<evidence type="ECO:0000256" key="15">
    <source>
        <dbReference type="ARBA" id="ARBA00023211"/>
    </source>
</evidence>
<evidence type="ECO:0000256" key="1">
    <source>
        <dbReference type="ARBA" id="ARBA00001936"/>
    </source>
</evidence>
<keyword evidence="11 16" id="KW-1133">Transmembrane helix</keyword>
<dbReference type="PANTHER" id="PTHR11675:SF101">
    <property type="entry name" value="POLYPEPTIDE N-ACETYLGALACTOSAMINYLTRANSFERASE 5"/>
    <property type="match status" value="1"/>
</dbReference>
<evidence type="ECO:0000256" key="9">
    <source>
        <dbReference type="ARBA" id="ARBA00022734"/>
    </source>
</evidence>
<keyword evidence="19" id="KW-1185">Reference proteome</keyword>
<dbReference type="GO" id="GO:0046872">
    <property type="term" value="F:metal ion binding"/>
    <property type="evidence" value="ECO:0007669"/>
    <property type="project" value="UniProtKB-KW"/>
</dbReference>
<evidence type="ECO:0000256" key="11">
    <source>
        <dbReference type="ARBA" id="ARBA00022989"/>
    </source>
</evidence>
<keyword evidence="14 16" id="KW-1015">Disulfide bond</keyword>
<dbReference type="SUPFAM" id="SSF50370">
    <property type="entry name" value="Ricin B-like lectins"/>
    <property type="match status" value="1"/>
</dbReference>
<evidence type="ECO:0000256" key="16">
    <source>
        <dbReference type="RuleBase" id="RU361242"/>
    </source>
</evidence>
<comment type="pathway">
    <text evidence="3 16">Protein modification; protein glycosylation.</text>
</comment>